<dbReference type="SUPFAM" id="SSF52266">
    <property type="entry name" value="SGNH hydrolase"/>
    <property type="match status" value="1"/>
</dbReference>
<gene>
    <name evidence="3" type="ORF">WJX74_006467</name>
</gene>
<organism evidence="3 4">
    <name type="scientific">Apatococcus lobatus</name>
    <dbReference type="NCBI Taxonomy" id="904363"/>
    <lineage>
        <taxon>Eukaryota</taxon>
        <taxon>Viridiplantae</taxon>
        <taxon>Chlorophyta</taxon>
        <taxon>core chlorophytes</taxon>
        <taxon>Trebouxiophyceae</taxon>
        <taxon>Chlorellales</taxon>
        <taxon>Chlorellaceae</taxon>
        <taxon>Apatococcus</taxon>
    </lineage>
</organism>
<evidence type="ECO:0008006" key="5">
    <source>
        <dbReference type="Google" id="ProtNLM"/>
    </source>
</evidence>
<sequence length="355" mass="39064">MNTRRHGCPDSDEEPLLHHEGISRKRGGSNGSGSPTIAMNSEDPSCSQPEQHGKEAEEHSPLAFAGQFSATVLMGLVLLYMLAYSHSNSKFDYFEEEPQQQQIPDWAKSRLDSPGWVEQHDRFIAEINAAREEEGMQLLLYGDATFEMLRGSLDGEPNERAEEGPAIFSSYFSSWNAASVFGMAGDSTRNLMWRLENGEAPVALSSQACLVLSGAADLTYASFKGEEHILPAANGTARRLQHIADYLLSTAPESHIVLVGLLPRGDHTLDPQEAMRLPSRYSEGTEFVNTALEQFASEQRQISYLDCSEPFLTANGTLIRRDAMPDAQHPNAHGLSMLAACLRAGLQDIFPGHER</sequence>
<feature type="region of interest" description="Disordered" evidence="1">
    <location>
        <begin position="1"/>
        <end position="58"/>
    </location>
</feature>
<keyword evidence="4" id="KW-1185">Reference proteome</keyword>
<dbReference type="AlphaFoldDB" id="A0AAW1Q8A8"/>
<proteinExistence type="predicted"/>
<dbReference type="EMBL" id="JALJOS010000060">
    <property type="protein sequence ID" value="KAK9818553.1"/>
    <property type="molecule type" value="Genomic_DNA"/>
</dbReference>
<dbReference type="InterPro" id="IPR036514">
    <property type="entry name" value="SGNH_hydro_sf"/>
</dbReference>
<protein>
    <recommendedName>
        <fullName evidence="5">SGNH hydrolase-type esterase domain-containing protein</fullName>
    </recommendedName>
</protein>
<evidence type="ECO:0000256" key="2">
    <source>
        <dbReference type="SAM" id="Phobius"/>
    </source>
</evidence>
<evidence type="ECO:0000313" key="4">
    <source>
        <dbReference type="Proteomes" id="UP001438707"/>
    </source>
</evidence>
<dbReference type="Proteomes" id="UP001438707">
    <property type="component" value="Unassembled WGS sequence"/>
</dbReference>
<accession>A0AAW1Q8A8</accession>
<keyword evidence="2" id="KW-1133">Transmembrane helix</keyword>
<evidence type="ECO:0000313" key="3">
    <source>
        <dbReference type="EMBL" id="KAK9818553.1"/>
    </source>
</evidence>
<keyword evidence="2" id="KW-0812">Transmembrane</keyword>
<evidence type="ECO:0000256" key="1">
    <source>
        <dbReference type="SAM" id="MobiDB-lite"/>
    </source>
</evidence>
<comment type="caution">
    <text evidence="3">The sequence shown here is derived from an EMBL/GenBank/DDBJ whole genome shotgun (WGS) entry which is preliminary data.</text>
</comment>
<feature type="transmembrane region" description="Helical" evidence="2">
    <location>
        <begin position="62"/>
        <end position="83"/>
    </location>
</feature>
<dbReference type="Gene3D" id="3.40.50.1110">
    <property type="entry name" value="SGNH hydrolase"/>
    <property type="match status" value="1"/>
</dbReference>
<name>A0AAW1Q8A8_9CHLO</name>
<keyword evidence="2" id="KW-0472">Membrane</keyword>
<reference evidence="3 4" key="1">
    <citation type="journal article" date="2024" name="Nat. Commun.">
        <title>Phylogenomics reveals the evolutionary origins of lichenization in chlorophyte algae.</title>
        <authorList>
            <person name="Puginier C."/>
            <person name="Libourel C."/>
            <person name="Otte J."/>
            <person name="Skaloud P."/>
            <person name="Haon M."/>
            <person name="Grisel S."/>
            <person name="Petersen M."/>
            <person name="Berrin J.G."/>
            <person name="Delaux P.M."/>
            <person name="Dal Grande F."/>
            <person name="Keller J."/>
        </authorList>
    </citation>
    <scope>NUCLEOTIDE SEQUENCE [LARGE SCALE GENOMIC DNA]</scope>
    <source>
        <strain evidence="3 4">SAG 2145</strain>
    </source>
</reference>
<feature type="compositionally biased region" description="Polar residues" evidence="1">
    <location>
        <begin position="35"/>
        <end position="50"/>
    </location>
</feature>